<evidence type="ECO:0000256" key="4">
    <source>
        <dbReference type="ARBA" id="ARBA00023014"/>
    </source>
</evidence>
<dbReference type="NCBIfam" id="TIGR03977">
    <property type="entry name" value="rSAM_pair_HxsC"/>
    <property type="match status" value="1"/>
</dbReference>
<feature type="domain" description="Radical SAM core" evidence="5">
    <location>
        <begin position="89"/>
        <end position="245"/>
    </location>
</feature>
<dbReference type="SFLD" id="SFLDS00029">
    <property type="entry name" value="Radical_SAM"/>
    <property type="match status" value="1"/>
</dbReference>
<comment type="caution">
    <text evidence="6">The sequence shown here is derived from an EMBL/GenBank/DDBJ whole genome shotgun (WGS) entry which is preliminary data.</text>
</comment>
<reference evidence="6 7" key="1">
    <citation type="submission" date="2017-09" db="EMBL/GenBank/DDBJ databases">
        <title>High-quality draft genome sequence of Butyrivibrio fibrisolvens INBov1, isolated from cow rumen.</title>
        <authorList>
            <person name="Rodriguez Hernaez J."/>
            <person name="Rivarola M."/>
            <person name="Paniego N."/>
            <person name="Cravero S."/>
            <person name="Ceron Cucchi M."/>
            <person name="Martinez M.C."/>
        </authorList>
    </citation>
    <scope>NUCLEOTIDE SEQUENCE [LARGE SCALE GENOMIC DNA]</scope>
    <source>
        <strain evidence="6 7">INBov1</strain>
    </source>
</reference>
<dbReference type="AlphaFoldDB" id="A0A317G362"/>
<dbReference type="PANTHER" id="PTHR11228">
    <property type="entry name" value="RADICAL SAM DOMAIN PROTEIN"/>
    <property type="match status" value="1"/>
</dbReference>
<dbReference type="GO" id="GO:0046872">
    <property type="term" value="F:metal ion binding"/>
    <property type="evidence" value="ECO:0007669"/>
    <property type="project" value="UniProtKB-KW"/>
</dbReference>
<keyword evidence="7" id="KW-1185">Reference proteome</keyword>
<accession>A0A317G362</accession>
<evidence type="ECO:0000256" key="1">
    <source>
        <dbReference type="ARBA" id="ARBA00022691"/>
    </source>
</evidence>
<dbReference type="EMBL" id="NXNG01000001">
    <property type="protein sequence ID" value="PWT27581.1"/>
    <property type="molecule type" value="Genomic_DNA"/>
</dbReference>
<dbReference type="InterPro" id="IPR058240">
    <property type="entry name" value="rSAM_sf"/>
</dbReference>
<evidence type="ECO:0000313" key="6">
    <source>
        <dbReference type="EMBL" id="PWT27581.1"/>
    </source>
</evidence>
<dbReference type="InterPro" id="IPR050377">
    <property type="entry name" value="Radical_SAM_PqqE_MftC-like"/>
</dbReference>
<evidence type="ECO:0000256" key="2">
    <source>
        <dbReference type="ARBA" id="ARBA00022723"/>
    </source>
</evidence>
<gene>
    <name evidence="6" type="primary">hxsC</name>
    <name evidence="6" type="ORF">CPT75_10995</name>
</gene>
<evidence type="ECO:0000259" key="5">
    <source>
        <dbReference type="Pfam" id="PF04055"/>
    </source>
</evidence>
<organism evidence="6 7">
    <name type="scientific">Butyrivibrio fibrisolvens</name>
    <dbReference type="NCBI Taxonomy" id="831"/>
    <lineage>
        <taxon>Bacteria</taxon>
        <taxon>Bacillati</taxon>
        <taxon>Bacillota</taxon>
        <taxon>Clostridia</taxon>
        <taxon>Lachnospirales</taxon>
        <taxon>Lachnospiraceae</taxon>
        <taxon>Butyrivibrio</taxon>
    </lineage>
</organism>
<dbReference type="CDD" id="cd01335">
    <property type="entry name" value="Radical_SAM"/>
    <property type="match status" value="1"/>
</dbReference>
<dbReference type="SFLD" id="SFLDG01103">
    <property type="entry name" value="Uncharacterised_Radical_SAM_Su"/>
    <property type="match status" value="1"/>
</dbReference>
<dbReference type="SFLD" id="SFLDG01067">
    <property type="entry name" value="SPASM/twitch_domain_containing"/>
    <property type="match status" value="1"/>
</dbReference>
<dbReference type="InterPro" id="IPR013785">
    <property type="entry name" value="Aldolase_TIM"/>
</dbReference>
<dbReference type="RefSeq" id="WP_110073009.1">
    <property type="nucleotide sequence ID" value="NZ_CM009896.1"/>
</dbReference>
<dbReference type="InterPro" id="IPR007197">
    <property type="entry name" value="rSAM"/>
</dbReference>
<evidence type="ECO:0000313" key="7">
    <source>
        <dbReference type="Proteomes" id="UP000245488"/>
    </source>
</evidence>
<dbReference type="Gene3D" id="3.20.20.70">
    <property type="entry name" value="Aldolase class I"/>
    <property type="match status" value="1"/>
</dbReference>
<dbReference type="GO" id="GO:0051536">
    <property type="term" value="F:iron-sulfur cluster binding"/>
    <property type="evidence" value="ECO:0007669"/>
    <property type="project" value="UniProtKB-KW"/>
</dbReference>
<keyword evidence="3" id="KW-0408">Iron</keyword>
<sequence length="366" mass="41280">MILKNFNGTNSIYKLSFDQQCSSNYTAEGFNVLFVDDTEVNISPDNTVFLVDEKEKKYLQNLGEGACLEISQIGKIACAFGITNDNTLYITDKCNSNCIMCPMAEPARKYGHNTPIPVIKELIRYMPCNMEHITITGGEPFIIKEHLFEILKELKFGRKANTYLLLSNGRIFANHEYCKLFAESVPEDFLVGIPLHGPNETIHDTISQSPGSFLQTTNGITNLLNSKSTSIEIRIVINKINVPYMIEIAKYIVDKFKGIESVKFMGMEMLGNAIVNSEKVWIPYSEAFTKIKPAIDFLIENLIDVEIYNFPLCFVDSTYWHICAHSITAHKIKYADACLQCKEKKSCGGMFTGTDKYLSDSVKPIK</sequence>
<dbReference type="Pfam" id="PF04055">
    <property type="entry name" value="Radical_SAM"/>
    <property type="match status" value="1"/>
</dbReference>
<protein>
    <submittedName>
        <fullName evidence="6">His-Xaa-Ser system radical SAM maturase HxsC</fullName>
    </submittedName>
</protein>
<dbReference type="InterPro" id="IPR024032">
    <property type="entry name" value="rSAM_paired_HxsC"/>
</dbReference>
<keyword evidence="4" id="KW-0411">Iron-sulfur</keyword>
<keyword evidence="2" id="KW-0479">Metal-binding</keyword>
<dbReference type="Proteomes" id="UP000245488">
    <property type="component" value="Chromosome"/>
</dbReference>
<dbReference type="PANTHER" id="PTHR11228:SF34">
    <property type="entry name" value="TUNGSTEN-CONTAINING ALDEHYDE FERREDOXIN OXIDOREDUCTASE COFACTOR MODIFYING PROTEIN"/>
    <property type="match status" value="1"/>
</dbReference>
<dbReference type="GO" id="GO:0003824">
    <property type="term" value="F:catalytic activity"/>
    <property type="evidence" value="ECO:0007669"/>
    <property type="project" value="InterPro"/>
</dbReference>
<dbReference type="SUPFAM" id="SSF102114">
    <property type="entry name" value="Radical SAM enzymes"/>
    <property type="match status" value="1"/>
</dbReference>
<name>A0A317G362_BUTFI</name>
<proteinExistence type="predicted"/>
<keyword evidence="1" id="KW-0949">S-adenosyl-L-methionine</keyword>
<evidence type="ECO:0000256" key="3">
    <source>
        <dbReference type="ARBA" id="ARBA00023004"/>
    </source>
</evidence>